<dbReference type="Proteomes" id="UP000193396">
    <property type="component" value="Unassembled WGS sequence"/>
</dbReference>
<evidence type="ECO:0000313" key="1">
    <source>
        <dbReference type="EMBL" id="OSQ42903.1"/>
    </source>
</evidence>
<gene>
    <name evidence="1" type="ORF">TALK_20985</name>
</gene>
<proteinExistence type="predicted"/>
<protein>
    <submittedName>
        <fullName evidence="1">Uncharacterized protein</fullName>
    </submittedName>
</protein>
<name>A0A1Y2L5V2_9PROT</name>
<reference evidence="1 2" key="1">
    <citation type="submission" date="2014-03" db="EMBL/GenBank/DDBJ databases">
        <title>The draft genome sequence of Thalassospira alkalitolerans JCM 18968.</title>
        <authorList>
            <person name="Lai Q."/>
            <person name="Shao Z."/>
        </authorList>
    </citation>
    <scope>NUCLEOTIDE SEQUENCE [LARGE SCALE GENOMIC DNA]</scope>
    <source>
        <strain evidence="1 2">JCM 18968</strain>
    </source>
</reference>
<dbReference type="STRING" id="1293890.TALK_20985"/>
<organism evidence="1 2">
    <name type="scientific">Thalassospira alkalitolerans</name>
    <dbReference type="NCBI Taxonomy" id="1293890"/>
    <lineage>
        <taxon>Bacteria</taxon>
        <taxon>Pseudomonadati</taxon>
        <taxon>Pseudomonadota</taxon>
        <taxon>Alphaproteobacteria</taxon>
        <taxon>Rhodospirillales</taxon>
        <taxon>Thalassospiraceae</taxon>
        <taxon>Thalassospira</taxon>
    </lineage>
</organism>
<accession>A0A1Y2L5V2</accession>
<sequence>MRFVSTTIFVVILAGITGNGHLAAAQDGNANTTGNAPYVLFDLRDDVVWNLNHYQILDPDAETISTLITYADQGPLNFDLVLQSIVLPYCDVRFDPAICDGHGIPVDWLNDLPQTLCMEIPASVALEQASKLKDAKYLCLEPRENLVLPDNWEHYYDLQTYLSQRVETSAITVADGIAIIDIQVLDAINTPLSILSPDGYGPVEIGMTDDQIRAHMITPMTSSRDDNLQTEQSTCYDLQPASGPNGLGFMIRDGKLARISIYADEYDIATSLIRTDRGITVGNTIDDVRAAYGKELIDQENDYEGPDSRYLTWWTDKTETSGIRFETGPDGIVSAIHAGGRSITLIEGCA</sequence>
<dbReference type="AlphaFoldDB" id="A0A1Y2L5V2"/>
<dbReference type="RefSeq" id="WP_085621128.1">
    <property type="nucleotide sequence ID" value="NZ_JFKB01000028.1"/>
</dbReference>
<comment type="caution">
    <text evidence="1">The sequence shown here is derived from an EMBL/GenBank/DDBJ whole genome shotgun (WGS) entry which is preliminary data.</text>
</comment>
<evidence type="ECO:0000313" key="2">
    <source>
        <dbReference type="Proteomes" id="UP000193396"/>
    </source>
</evidence>
<dbReference type="OrthoDB" id="8224439at2"/>
<dbReference type="EMBL" id="JFKB01000028">
    <property type="protein sequence ID" value="OSQ42903.1"/>
    <property type="molecule type" value="Genomic_DNA"/>
</dbReference>
<keyword evidence="2" id="KW-1185">Reference proteome</keyword>